<dbReference type="EMBL" id="CANHGI010000002">
    <property type="protein sequence ID" value="CAI5442856.1"/>
    <property type="molecule type" value="Genomic_DNA"/>
</dbReference>
<gene>
    <name evidence="2" type="ORF">CAMP_LOCUS5493</name>
</gene>
<dbReference type="AlphaFoldDB" id="A0A9P1N084"/>
<keyword evidence="1" id="KW-1133">Transmembrane helix</keyword>
<dbReference type="Gene3D" id="1.20.1070.10">
    <property type="entry name" value="Rhodopsin 7-helix transmembrane proteins"/>
    <property type="match status" value="1"/>
</dbReference>
<dbReference type="PANTHER" id="PTHR31748">
    <property type="entry name" value="SERPENTINE RECEPTOR, CLASS V"/>
    <property type="match status" value="1"/>
</dbReference>
<dbReference type="PANTHER" id="PTHR31748:SF1">
    <property type="entry name" value="SERPENTINE RECEPTOR, CLASS V"/>
    <property type="match status" value="1"/>
</dbReference>
<name>A0A9P1N084_9PELO</name>
<sequence length="288" mass="33354">MDLYDNIELIFMAFAIATIPIYCYISFVLLAERKKVFSSSFYKLFSLLTCFDILSCFCMISTMTIPSIFFPDEIKDTVLAKIFTGLLLFLRTGQGTATTYIAVNRATVFIFPLKYIKIWPKRFIFYILIFPCFGLPFLFGIFYADINYIVEPISGRPFPNFIDTNIRDILFMIALVMEFYSLVVIFLAYILVVVKLRKIGKQLYSNQKTEENTSTRIAIIVCCCEIIYFIFLGLCPIFAISTKTFYAFINPVTYVYSTINCFVLLLFCPPIRDLWKPIKIKNVTTITL</sequence>
<evidence type="ECO:0000256" key="1">
    <source>
        <dbReference type="SAM" id="Phobius"/>
    </source>
</evidence>
<dbReference type="Pfam" id="PF10323">
    <property type="entry name" value="7TM_GPCR_Srv"/>
    <property type="match status" value="1"/>
</dbReference>
<keyword evidence="1" id="KW-0812">Transmembrane</keyword>
<dbReference type="Proteomes" id="UP001152747">
    <property type="component" value="Unassembled WGS sequence"/>
</dbReference>
<feature type="transmembrane region" description="Helical" evidence="1">
    <location>
        <begin position="217"/>
        <end position="239"/>
    </location>
</feature>
<feature type="transmembrane region" description="Helical" evidence="1">
    <location>
        <begin position="169"/>
        <end position="196"/>
    </location>
</feature>
<evidence type="ECO:0000313" key="3">
    <source>
        <dbReference type="Proteomes" id="UP001152747"/>
    </source>
</evidence>
<feature type="transmembrane region" description="Helical" evidence="1">
    <location>
        <begin position="44"/>
        <end position="70"/>
    </location>
</feature>
<organism evidence="2 3">
    <name type="scientific">Caenorhabditis angaria</name>
    <dbReference type="NCBI Taxonomy" id="860376"/>
    <lineage>
        <taxon>Eukaryota</taxon>
        <taxon>Metazoa</taxon>
        <taxon>Ecdysozoa</taxon>
        <taxon>Nematoda</taxon>
        <taxon>Chromadorea</taxon>
        <taxon>Rhabditida</taxon>
        <taxon>Rhabditina</taxon>
        <taxon>Rhabditomorpha</taxon>
        <taxon>Rhabditoidea</taxon>
        <taxon>Rhabditidae</taxon>
        <taxon>Peloderinae</taxon>
        <taxon>Caenorhabditis</taxon>
    </lineage>
</organism>
<reference evidence="2" key="1">
    <citation type="submission" date="2022-11" db="EMBL/GenBank/DDBJ databases">
        <authorList>
            <person name="Kikuchi T."/>
        </authorList>
    </citation>
    <scope>NUCLEOTIDE SEQUENCE</scope>
    <source>
        <strain evidence="2">PS1010</strain>
    </source>
</reference>
<keyword evidence="1" id="KW-0472">Membrane</keyword>
<dbReference type="InterPro" id="IPR019426">
    <property type="entry name" value="7TM_GPCR_serpentine_rcpt_Srv"/>
</dbReference>
<protein>
    <recommendedName>
        <fullName evidence="4">Serpentine receptor class gamma</fullName>
    </recommendedName>
</protein>
<feature type="transmembrane region" description="Helical" evidence="1">
    <location>
        <begin position="245"/>
        <end position="267"/>
    </location>
</feature>
<dbReference type="SUPFAM" id="SSF81321">
    <property type="entry name" value="Family A G protein-coupled receptor-like"/>
    <property type="match status" value="1"/>
</dbReference>
<evidence type="ECO:0008006" key="4">
    <source>
        <dbReference type="Google" id="ProtNLM"/>
    </source>
</evidence>
<feature type="transmembrane region" description="Helical" evidence="1">
    <location>
        <begin position="12"/>
        <end position="32"/>
    </location>
</feature>
<comment type="caution">
    <text evidence="2">The sequence shown here is derived from an EMBL/GenBank/DDBJ whole genome shotgun (WGS) entry which is preliminary data.</text>
</comment>
<feature type="transmembrane region" description="Helical" evidence="1">
    <location>
        <begin position="82"/>
        <end position="103"/>
    </location>
</feature>
<keyword evidence="3" id="KW-1185">Reference proteome</keyword>
<feature type="transmembrane region" description="Helical" evidence="1">
    <location>
        <begin position="123"/>
        <end position="149"/>
    </location>
</feature>
<evidence type="ECO:0000313" key="2">
    <source>
        <dbReference type="EMBL" id="CAI5442856.1"/>
    </source>
</evidence>
<accession>A0A9P1N084</accession>
<proteinExistence type="predicted"/>